<dbReference type="InterPro" id="IPR029493">
    <property type="entry name" value="RecD2-like_HHH"/>
</dbReference>
<evidence type="ECO:0000313" key="8">
    <source>
        <dbReference type="EMBL" id="MBG9985625.1"/>
    </source>
</evidence>
<dbReference type="Gene3D" id="1.10.10.2220">
    <property type="match status" value="1"/>
</dbReference>
<dbReference type="Pfam" id="PF13604">
    <property type="entry name" value="AAA_30"/>
    <property type="match status" value="1"/>
</dbReference>
<feature type="domain" description="ATP-dependent RecD2 DNA helicase OB-fold" evidence="7">
    <location>
        <begin position="4"/>
        <end position="83"/>
    </location>
</feature>
<dbReference type="CDD" id="cd18809">
    <property type="entry name" value="SF1_C_RecD"/>
    <property type="match status" value="1"/>
</dbReference>
<comment type="catalytic activity">
    <reaction evidence="3">
        <text>ATP + H2O = ADP + phosphate + H(+)</text>
        <dbReference type="Rhea" id="RHEA:13065"/>
        <dbReference type="ChEBI" id="CHEBI:15377"/>
        <dbReference type="ChEBI" id="CHEBI:15378"/>
        <dbReference type="ChEBI" id="CHEBI:30616"/>
        <dbReference type="ChEBI" id="CHEBI:43474"/>
        <dbReference type="ChEBI" id="CHEBI:456216"/>
        <dbReference type="EC" id="5.6.2.3"/>
    </reaction>
</comment>
<dbReference type="SUPFAM" id="SSF52540">
    <property type="entry name" value="P-loop containing nucleoside triphosphate hydrolases"/>
    <property type="match status" value="2"/>
</dbReference>
<keyword evidence="2 3" id="KW-0067">ATP-binding</keyword>
<dbReference type="InterPro" id="IPR027417">
    <property type="entry name" value="P-loop_NTPase"/>
</dbReference>
<dbReference type="RefSeq" id="WP_197114105.1">
    <property type="nucleotide sequence ID" value="NZ_JACBXQ010000001.1"/>
</dbReference>
<evidence type="ECO:0000313" key="9">
    <source>
        <dbReference type="Proteomes" id="UP000721415"/>
    </source>
</evidence>
<evidence type="ECO:0000259" key="5">
    <source>
        <dbReference type="Pfam" id="PF14490"/>
    </source>
</evidence>
<comment type="function">
    <text evidence="3">DNA-dependent ATPase and ATP-dependent 5'-3' DNA helicase. Has no activity on blunt DNA or DNA with 3'-overhangs, requires at least 10 bases of 5'-ssDNA for helicase activity.</text>
</comment>
<dbReference type="EC" id="5.6.2.3" evidence="3"/>
<evidence type="ECO:0000256" key="3">
    <source>
        <dbReference type="HAMAP-Rule" id="MF_01488"/>
    </source>
</evidence>
<dbReference type="Pfam" id="PF18335">
    <property type="entry name" value="SH3_13"/>
    <property type="match status" value="1"/>
</dbReference>
<dbReference type="InterPro" id="IPR055446">
    <property type="entry name" value="RecD2_N_OB"/>
</dbReference>
<dbReference type="EMBL" id="JACBXQ010000001">
    <property type="protein sequence ID" value="MBG9985625.1"/>
    <property type="molecule type" value="Genomic_DNA"/>
</dbReference>
<organism evidence="8 9">
    <name type="scientific">Facklamia lactis</name>
    <dbReference type="NCBI Taxonomy" id="2749967"/>
    <lineage>
        <taxon>Bacteria</taxon>
        <taxon>Bacillati</taxon>
        <taxon>Bacillota</taxon>
        <taxon>Bacilli</taxon>
        <taxon>Lactobacillales</taxon>
        <taxon>Aerococcaceae</taxon>
        <taxon>Facklamia</taxon>
    </lineage>
</organism>
<evidence type="ECO:0000259" key="6">
    <source>
        <dbReference type="Pfam" id="PF18335"/>
    </source>
</evidence>
<keyword evidence="9" id="KW-1185">Reference proteome</keyword>
<sequence>MEEEILVGTVDAIYFENDSNFYKVMRILVDMDQTDLLVAEEMVVTGQFVSIHLDTPYQFFGQITSHPKYGEQFAATRYQQLIPSSEQGLVDYLSSKRFKGIGDKTATKIVETLGEKAVEMILNDATALDKVPGLSSKNALNLRNTLMQQQGTERIFIKLGEWGFGPKISDRIYKTYKSHTLDKIQENPYQLVDTIEGVGFRKADQLAEQLGISPDSIHRIESALVMAVAQASLDEGDTYIEIKRALLACRELLEASRPYLIEDELLEKALDSALTHEKLLVVGEDLVLPSIFYAEYGTSQKIKQFMDYELVERFTEEEIDEALEDVMALVKIAYDANQRAALKLAIQSPMSIITGGPGTGKTTLVKGIIYLHAILHGYDFADLQPDNRETPIRLAAPTGRAAKRLQESAQLPASTIHRLIGYTRDSVVNEFEPLIIEGSLLIVDEMSMVDVWLMNWLMQAIPYEMQVVFVGDKDQLPSVGPGKVFSDMISSQQIPTVSLQRIYRQAEGSSIVKLAHHIRQGQLPADFLEKQSDRSFIPCNSQQIPRAISQIVAAAVKKGFTGQNMQVLAPMYKGPAGINVINEIMQEMLNPPQPKRREIKHFDRIYRVGDKVLQLVNNAEEGVYNGDIGKIISIFTAKETESKSEEVVVAFDEIELTYKKSELDQLTLAYCCSIHKAQGTEYDLVILPLVDLYSRMLRRDILYTAITRASQSLVMLGNPDSFKKAISQKFQPRKTNLEAFLQLQFEKQSTSETADQKTIEQSVNANIETFPAHESSLQLRSDTIWQIDPMIGMEGLSPYDFMPNK</sequence>
<evidence type="ECO:0000256" key="1">
    <source>
        <dbReference type="ARBA" id="ARBA00022741"/>
    </source>
</evidence>
<feature type="binding site" evidence="3">
    <location>
        <begin position="358"/>
        <end position="362"/>
    </location>
    <ligand>
        <name>ATP</name>
        <dbReference type="ChEBI" id="CHEBI:30616"/>
    </ligand>
</feature>
<evidence type="ECO:0000259" key="7">
    <source>
        <dbReference type="Pfam" id="PF23139"/>
    </source>
</evidence>
<dbReference type="Gene3D" id="3.40.50.300">
    <property type="entry name" value="P-loop containing nucleotide triphosphate hydrolases"/>
    <property type="match status" value="2"/>
</dbReference>
<dbReference type="CDD" id="cd17933">
    <property type="entry name" value="DEXSc_RecD-like"/>
    <property type="match status" value="1"/>
</dbReference>
<evidence type="ECO:0000256" key="2">
    <source>
        <dbReference type="ARBA" id="ARBA00022840"/>
    </source>
</evidence>
<dbReference type="HAMAP" id="MF_01488">
    <property type="entry name" value="RecD2"/>
    <property type="match status" value="1"/>
</dbReference>
<protein>
    <recommendedName>
        <fullName evidence="3">ATP-dependent RecD2 DNA helicase</fullName>
        <ecNumber evidence="3">5.6.2.3</ecNumber>
    </recommendedName>
    <alternativeName>
        <fullName evidence="3">DNA 5'-3' helicase subunit RecD2</fullName>
    </alternativeName>
</protein>
<comment type="similarity">
    <text evidence="3">Belongs to the RecD family. RecD2 subfamily.</text>
</comment>
<dbReference type="Pfam" id="PF14490">
    <property type="entry name" value="HHH_RecD2"/>
    <property type="match status" value="1"/>
</dbReference>
<dbReference type="PANTHER" id="PTHR43788:SF6">
    <property type="entry name" value="DNA HELICASE B"/>
    <property type="match status" value="1"/>
</dbReference>
<dbReference type="PANTHER" id="PTHR43788">
    <property type="entry name" value="DNA2/NAM7 HELICASE FAMILY MEMBER"/>
    <property type="match status" value="1"/>
</dbReference>
<gene>
    <name evidence="3" type="primary">recD2</name>
    <name evidence="8" type="ORF">HZY91_01810</name>
</gene>
<feature type="domain" description="ATP-dependent RecD2 DNA helicase-like helix-hairpin-helix" evidence="5">
    <location>
        <begin position="149"/>
        <end position="239"/>
    </location>
</feature>
<accession>A0ABS0LN90</accession>
<dbReference type="InterPro" id="IPR041451">
    <property type="entry name" value="RecD2_SH13"/>
</dbReference>
<dbReference type="Gene3D" id="2.30.30.940">
    <property type="match status" value="1"/>
</dbReference>
<name>A0ABS0LN90_9LACT</name>
<keyword evidence="3" id="KW-0347">Helicase</keyword>
<feature type="domain" description="ATP-dependent RecD2 DNA helicase SH3" evidence="6">
    <location>
        <begin position="581"/>
        <end position="651"/>
    </location>
</feature>
<keyword evidence="1 3" id="KW-0547">Nucleotide-binding</keyword>
<dbReference type="InterPro" id="IPR006345">
    <property type="entry name" value="RecD2"/>
</dbReference>
<evidence type="ECO:0000259" key="4">
    <source>
        <dbReference type="Pfam" id="PF13538"/>
    </source>
</evidence>
<comment type="caution">
    <text evidence="8">The sequence shown here is derived from an EMBL/GenBank/DDBJ whole genome shotgun (WGS) entry which is preliminary data.</text>
</comment>
<proteinExistence type="inferred from homology"/>
<dbReference type="InterPro" id="IPR050534">
    <property type="entry name" value="Coronavir_polyprotein_1ab"/>
</dbReference>
<keyword evidence="3" id="KW-0378">Hydrolase</keyword>
<reference evidence="8 9" key="1">
    <citation type="submission" date="2020-07" db="EMBL/GenBank/DDBJ databases">
        <title>Facklamia lactis sp. nov., isolated from raw milk.</title>
        <authorList>
            <person name="Doll E.V."/>
            <person name="Huptas C."/>
            <person name="Staib L."/>
            <person name="Wenning M."/>
            <person name="Scherer S."/>
        </authorList>
    </citation>
    <scope>NUCLEOTIDE SEQUENCE [LARGE SCALE GENOMIC DNA]</scope>
    <source>
        <strain evidence="8 9">DSM 111018</strain>
    </source>
</reference>
<dbReference type="Proteomes" id="UP000721415">
    <property type="component" value="Unassembled WGS sequence"/>
</dbReference>
<keyword evidence="3" id="KW-0413">Isomerase</keyword>
<dbReference type="Pfam" id="PF14520">
    <property type="entry name" value="HHH_5"/>
    <property type="match status" value="1"/>
</dbReference>
<keyword evidence="3" id="KW-0238">DNA-binding</keyword>
<feature type="domain" description="UvrD-like helicase C-terminal" evidence="4">
    <location>
        <begin position="668"/>
        <end position="715"/>
    </location>
</feature>
<dbReference type="InterPro" id="IPR027785">
    <property type="entry name" value="UvrD-like_helicase_C"/>
</dbReference>
<dbReference type="Pfam" id="PF23139">
    <property type="entry name" value="OB_YrrC"/>
    <property type="match status" value="1"/>
</dbReference>
<dbReference type="NCBIfam" id="TIGR01448">
    <property type="entry name" value="recD_rel"/>
    <property type="match status" value="1"/>
</dbReference>
<dbReference type="Pfam" id="PF13538">
    <property type="entry name" value="UvrD_C_2"/>
    <property type="match status" value="1"/>
</dbReference>